<evidence type="ECO:0000256" key="1">
    <source>
        <dbReference type="SAM" id="MobiDB-lite"/>
    </source>
</evidence>
<evidence type="ECO:0000313" key="2">
    <source>
        <dbReference type="EMBL" id="KAF1042251.1"/>
    </source>
</evidence>
<feature type="region of interest" description="Disordered" evidence="1">
    <location>
        <begin position="30"/>
        <end position="58"/>
    </location>
</feature>
<sequence length="182" mass="19240">MHSSPASDDDLETLGSYLALLRPLMADFDSGDTGADAPELPQAAFTPEDQGWRPPDRAGLAALEGDAQMARMLESLREDANRGFSDLVGQALQWIPARAARATAPNLQMGNVMELRDLMAASRRNLGGGEGSADERRHAAHSLSLAGAVNLAQPLWNPTDAASYASLDEAAGSNLLVNLLMS</sequence>
<dbReference type="Proteomes" id="UP000462435">
    <property type="component" value="Unassembled WGS sequence"/>
</dbReference>
<gene>
    <name evidence="2" type="ORF">GAK35_02822</name>
</gene>
<organism evidence="2 3">
    <name type="scientific">Herbaspirillum frisingense</name>
    <dbReference type="NCBI Taxonomy" id="92645"/>
    <lineage>
        <taxon>Bacteria</taxon>
        <taxon>Pseudomonadati</taxon>
        <taxon>Pseudomonadota</taxon>
        <taxon>Betaproteobacteria</taxon>
        <taxon>Burkholderiales</taxon>
        <taxon>Oxalobacteraceae</taxon>
        <taxon>Herbaspirillum</taxon>
    </lineage>
</organism>
<proteinExistence type="predicted"/>
<dbReference type="EMBL" id="WNDX01000089">
    <property type="protein sequence ID" value="KAF1042251.1"/>
    <property type="molecule type" value="Genomic_DNA"/>
</dbReference>
<comment type="caution">
    <text evidence="2">The sequence shown here is derived from an EMBL/GenBank/DDBJ whole genome shotgun (WGS) entry which is preliminary data.</text>
</comment>
<evidence type="ECO:0000313" key="3">
    <source>
        <dbReference type="Proteomes" id="UP000462435"/>
    </source>
</evidence>
<name>A0A7V8JTP3_9BURK</name>
<protein>
    <submittedName>
        <fullName evidence="2">Uncharacterized protein</fullName>
    </submittedName>
</protein>
<reference evidence="3" key="1">
    <citation type="journal article" date="2020" name="MBio">
        <title>Horizontal gene transfer to a defensive symbiont with a reduced genome amongst a multipartite beetle microbiome.</title>
        <authorList>
            <person name="Waterworth S.C."/>
            <person name="Florez L.V."/>
            <person name="Rees E.R."/>
            <person name="Hertweck C."/>
            <person name="Kaltenpoth M."/>
            <person name="Kwan J.C."/>
        </authorList>
    </citation>
    <scope>NUCLEOTIDE SEQUENCE [LARGE SCALE GENOMIC DNA]</scope>
</reference>
<dbReference type="AlphaFoldDB" id="A0A7V8JTP3"/>
<accession>A0A7V8JTP3</accession>